<accession>A0A166SIF7</accession>
<dbReference type="InterPro" id="IPR036673">
    <property type="entry name" value="Cyanovirin-N_sf"/>
</dbReference>
<dbReference type="Proteomes" id="UP000076552">
    <property type="component" value="Unassembled WGS sequence"/>
</dbReference>
<sequence length="210" mass="22644">MRAIHFINLIFSSLALAGGSEECLNNLKGLFTKKGVTDQPGLDTFGGACKGTRVIKEKLTSTSAREEWLLYSCCQKINGDFGQARLLPLQNCLAFNDAGGGTLTWKKSMRLAETCKDCKVVDGSQNGAPGAHLRCSCAAPKQVAKTYELPIHANLWAEGDVRGERLSRYPCGVGSGMMDCGWARCVRNAYEHGNPPGHWHGPSSPDANDP</sequence>
<comment type="caution">
    <text evidence="2">The sequence shown here is derived from an EMBL/GenBank/DDBJ whole genome shotgun (WGS) entry which is preliminary data.</text>
</comment>
<dbReference type="Gene3D" id="2.30.60.10">
    <property type="entry name" value="Cyanovirin-N"/>
    <property type="match status" value="1"/>
</dbReference>
<keyword evidence="3" id="KW-1185">Reference proteome</keyword>
<evidence type="ECO:0000256" key="1">
    <source>
        <dbReference type="SAM" id="SignalP"/>
    </source>
</evidence>
<name>A0A166SIF7_9PEZI</name>
<proteinExistence type="predicted"/>
<evidence type="ECO:0000313" key="3">
    <source>
        <dbReference type="Proteomes" id="UP000076552"/>
    </source>
</evidence>
<reference evidence="2 3" key="1">
    <citation type="submission" date="2015-06" db="EMBL/GenBank/DDBJ databases">
        <title>Survival trade-offs in plant roots during colonization by closely related pathogenic and mutualistic fungi.</title>
        <authorList>
            <person name="Hacquard S."/>
            <person name="Kracher B."/>
            <person name="Hiruma K."/>
            <person name="Weinman A."/>
            <person name="Muench P."/>
            <person name="Garrido Oter R."/>
            <person name="Ver Loren van Themaat E."/>
            <person name="Dallerey J.-F."/>
            <person name="Damm U."/>
            <person name="Henrissat B."/>
            <person name="Lespinet O."/>
            <person name="Thon M."/>
            <person name="Kemen E."/>
            <person name="McHardy A.C."/>
            <person name="Schulze-Lefert P."/>
            <person name="O'Connell R.J."/>
        </authorList>
    </citation>
    <scope>NUCLEOTIDE SEQUENCE [LARGE SCALE GENOMIC DNA]</scope>
    <source>
        <strain evidence="2 3">0861</strain>
    </source>
</reference>
<protein>
    <recommendedName>
        <fullName evidence="4">Cyanovirin-N domain-containing protein</fullName>
    </recommendedName>
</protein>
<evidence type="ECO:0000313" key="2">
    <source>
        <dbReference type="EMBL" id="KZL70779.1"/>
    </source>
</evidence>
<feature type="chain" id="PRO_5007879571" description="Cyanovirin-N domain-containing protein" evidence="1">
    <location>
        <begin position="20"/>
        <end position="210"/>
    </location>
</feature>
<dbReference type="EMBL" id="LFIV01000084">
    <property type="protein sequence ID" value="KZL70779.1"/>
    <property type="molecule type" value="Genomic_DNA"/>
</dbReference>
<gene>
    <name evidence="2" type="ORF">CT0861_07585</name>
</gene>
<dbReference type="AlphaFoldDB" id="A0A166SIF7"/>
<feature type="signal peptide" evidence="1">
    <location>
        <begin position="1"/>
        <end position="19"/>
    </location>
</feature>
<evidence type="ECO:0008006" key="4">
    <source>
        <dbReference type="Google" id="ProtNLM"/>
    </source>
</evidence>
<organism evidence="2 3">
    <name type="scientific">Colletotrichum tofieldiae</name>
    <dbReference type="NCBI Taxonomy" id="708197"/>
    <lineage>
        <taxon>Eukaryota</taxon>
        <taxon>Fungi</taxon>
        <taxon>Dikarya</taxon>
        <taxon>Ascomycota</taxon>
        <taxon>Pezizomycotina</taxon>
        <taxon>Sordariomycetes</taxon>
        <taxon>Hypocreomycetidae</taxon>
        <taxon>Glomerellales</taxon>
        <taxon>Glomerellaceae</taxon>
        <taxon>Colletotrichum</taxon>
        <taxon>Colletotrichum spaethianum species complex</taxon>
    </lineage>
</organism>
<keyword evidence="1" id="KW-0732">Signal</keyword>